<gene>
    <name evidence="2" type="ORF">K9V48_21540</name>
</gene>
<evidence type="ECO:0000313" key="3">
    <source>
        <dbReference type="Proteomes" id="UP001165287"/>
    </source>
</evidence>
<keyword evidence="1" id="KW-0175">Coiled coil</keyword>
<evidence type="ECO:0000313" key="2">
    <source>
        <dbReference type="EMBL" id="MBZ5752748.1"/>
    </source>
</evidence>
<accession>A0ABS7UXL7</accession>
<evidence type="ECO:0000256" key="1">
    <source>
        <dbReference type="SAM" id="Coils"/>
    </source>
</evidence>
<organism evidence="2 3">
    <name type="scientific">Metabacillus rhizolycopersici</name>
    <dbReference type="NCBI Taxonomy" id="2875709"/>
    <lineage>
        <taxon>Bacteria</taxon>
        <taxon>Bacillati</taxon>
        <taxon>Bacillota</taxon>
        <taxon>Bacilli</taxon>
        <taxon>Bacillales</taxon>
        <taxon>Bacillaceae</taxon>
        <taxon>Metabacillus</taxon>
    </lineage>
</organism>
<dbReference type="EMBL" id="JAIQUM010000067">
    <property type="protein sequence ID" value="MBZ5752748.1"/>
    <property type="molecule type" value="Genomic_DNA"/>
</dbReference>
<dbReference type="Proteomes" id="UP001165287">
    <property type="component" value="Unassembled WGS sequence"/>
</dbReference>
<sequence>MLQLEENTNQLMKKVEKEIKFLKQYSQNTQDFFVEHLGVYEEKLVLAKRLDSRWQKSLKKKEILAYDDSNYVWFVNNLDGLAEDYTKRTDRKNPYPTEWDYDKEKKRNHAWGTPLSPYYRLPSGLAEDLMTTIEAINKKKKEIESERKGIQKQMQQLRKTSPQSFIEAVAATNTLSLYDLKRHGELQDKALKWLFNKGYIVASEVTLPNGNVLTL</sequence>
<keyword evidence="3" id="KW-1185">Reference proteome</keyword>
<proteinExistence type="predicted"/>
<feature type="coiled-coil region" evidence="1">
    <location>
        <begin position="126"/>
        <end position="160"/>
    </location>
</feature>
<dbReference type="RefSeq" id="WP_224141197.1">
    <property type="nucleotide sequence ID" value="NZ_JAIQUM010000067.1"/>
</dbReference>
<name>A0ABS7UXL7_9BACI</name>
<protein>
    <submittedName>
        <fullName evidence="2">Uncharacterized protein</fullName>
    </submittedName>
</protein>
<comment type="caution">
    <text evidence="2">The sequence shown here is derived from an EMBL/GenBank/DDBJ whole genome shotgun (WGS) entry which is preliminary data.</text>
</comment>
<reference evidence="2" key="1">
    <citation type="submission" date="2024-05" db="EMBL/GenBank/DDBJ databases">
        <title>Metabacillus sp. nov., isolated from the rhizosphere soil of tomato plants.</title>
        <authorList>
            <person name="Ma R."/>
        </authorList>
    </citation>
    <scope>NUCLEOTIDE SEQUENCE</scope>
    <source>
        <strain evidence="2">DBTR6</strain>
    </source>
</reference>